<organism evidence="1 2">
    <name type="scientific">Conger conger</name>
    <name type="common">Conger eel</name>
    <name type="synonym">Muraena conger</name>
    <dbReference type="NCBI Taxonomy" id="82655"/>
    <lineage>
        <taxon>Eukaryota</taxon>
        <taxon>Metazoa</taxon>
        <taxon>Chordata</taxon>
        <taxon>Craniata</taxon>
        <taxon>Vertebrata</taxon>
        <taxon>Euteleostomi</taxon>
        <taxon>Actinopterygii</taxon>
        <taxon>Neopterygii</taxon>
        <taxon>Teleostei</taxon>
        <taxon>Anguilliformes</taxon>
        <taxon>Congridae</taxon>
        <taxon>Conger</taxon>
    </lineage>
</organism>
<evidence type="ECO:0000313" key="1">
    <source>
        <dbReference type="EMBL" id="KAJ8279411.1"/>
    </source>
</evidence>
<name>A0A9Q1I3T6_CONCO</name>
<reference evidence="1" key="1">
    <citation type="journal article" date="2023" name="Science">
        <title>Genome structures resolve the early diversification of teleost fishes.</title>
        <authorList>
            <person name="Parey E."/>
            <person name="Louis A."/>
            <person name="Montfort J."/>
            <person name="Bouchez O."/>
            <person name="Roques C."/>
            <person name="Iampietro C."/>
            <person name="Lluch J."/>
            <person name="Castinel A."/>
            <person name="Donnadieu C."/>
            <person name="Desvignes T."/>
            <person name="Floi Bucao C."/>
            <person name="Jouanno E."/>
            <person name="Wen M."/>
            <person name="Mejri S."/>
            <person name="Dirks R."/>
            <person name="Jansen H."/>
            <person name="Henkel C."/>
            <person name="Chen W.J."/>
            <person name="Zahm M."/>
            <person name="Cabau C."/>
            <person name="Klopp C."/>
            <person name="Thompson A.W."/>
            <person name="Robinson-Rechavi M."/>
            <person name="Braasch I."/>
            <person name="Lecointre G."/>
            <person name="Bobe J."/>
            <person name="Postlethwait J.H."/>
            <person name="Berthelot C."/>
            <person name="Roest Crollius H."/>
            <person name="Guiguen Y."/>
        </authorList>
    </citation>
    <scope>NUCLEOTIDE SEQUENCE</scope>
    <source>
        <strain evidence="1">Concon-B</strain>
    </source>
</reference>
<dbReference type="Proteomes" id="UP001152803">
    <property type="component" value="Unassembled WGS sequence"/>
</dbReference>
<comment type="caution">
    <text evidence="1">The sequence shown here is derived from an EMBL/GenBank/DDBJ whole genome shotgun (WGS) entry which is preliminary data.</text>
</comment>
<gene>
    <name evidence="1" type="ORF">COCON_G00064770</name>
</gene>
<keyword evidence="2" id="KW-1185">Reference proteome</keyword>
<dbReference type="EMBL" id="JAFJMO010000004">
    <property type="protein sequence ID" value="KAJ8279411.1"/>
    <property type="molecule type" value="Genomic_DNA"/>
</dbReference>
<protein>
    <submittedName>
        <fullName evidence="1">Uncharacterized protein</fullName>
    </submittedName>
</protein>
<proteinExistence type="predicted"/>
<sequence length="104" mass="11347">MQQSINLKKRKEACHWQSHRPWANVSVSSNLINSFCVFRRSVNSPEEKDHLLLEQAQAIATHFGGLKRSQGGIAAVRCCPGDAVGAQRNTTVTAVWAVGEDASS</sequence>
<accession>A0A9Q1I3T6</accession>
<evidence type="ECO:0000313" key="2">
    <source>
        <dbReference type="Proteomes" id="UP001152803"/>
    </source>
</evidence>
<dbReference type="AlphaFoldDB" id="A0A9Q1I3T6"/>